<comment type="similarity">
    <text evidence="6">Belongs to the RuvA family.</text>
</comment>
<keyword evidence="1 6" id="KW-0963">Cytoplasm</keyword>
<dbReference type="Gene3D" id="1.10.150.20">
    <property type="entry name" value="5' to 3' exonuclease, C-terminal subdomain"/>
    <property type="match status" value="1"/>
</dbReference>
<protein>
    <recommendedName>
        <fullName evidence="6">Holliday junction branch migration complex subunit RuvA</fullName>
    </recommendedName>
</protein>
<comment type="subcellular location">
    <subcellularLocation>
        <location evidence="6">Cytoplasm</location>
    </subcellularLocation>
</comment>
<dbReference type="PATRIC" id="fig|1806891.3.peg.241"/>
<feature type="domain" description="Helix-hairpin-helix DNA-binding motif class 1" evidence="7">
    <location>
        <begin position="74"/>
        <end position="93"/>
    </location>
</feature>
<evidence type="ECO:0000256" key="2">
    <source>
        <dbReference type="ARBA" id="ARBA00022763"/>
    </source>
</evidence>
<dbReference type="SUPFAM" id="SSF47781">
    <property type="entry name" value="RuvA domain 2-like"/>
    <property type="match status" value="1"/>
</dbReference>
<accession>A0A1A9HTU8</accession>
<evidence type="ECO:0000256" key="1">
    <source>
        <dbReference type="ARBA" id="ARBA00022490"/>
    </source>
</evidence>
<dbReference type="InterPro" id="IPR010994">
    <property type="entry name" value="RuvA_2-like"/>
</dbReference>
<comment type="subunit">
    <text evidence="6">Homotetramer. Forms an RuvA(8)-RuvB(12)-Holliday junction (HJ) complex. HJ DNA is sandwiched between 2 RuvA tetramers; dsDNA enters through RuvA and exits via RuvB. An RuvB hexamer assembles on each DNA strand where it exits the tetramer. Each RuvB hexamer is contacted by two RuvA subunits (via domain III) on 2 adjacent RuvB subunits; this complex drives branch migration. In the full resolvosome a probable DNA-RuvA(4)-RuvB(12)-RuvC(2) complex forms which resolves the HJ.</text>
</comment>
<evidence type="ECO:0000313" key="8">
    <source>
        <dbReference type="EMBL" id="ANH78420.1"/>
    </source>
</evidence>
<dbReference type="InterPro" id="IPR012340">
    <property type="entry name" value="NA-bd_OB-fold"/>
</dbReference>
<comment type="function">
    <text evidence="6">The RuvA-RuvB-RuvC complex processes Holliday junction (HJ) DNA during genetic recombination and DNA repair, while the RuvA-RuvB complex plays an important role in the rescue of blocked DNA replication forks via replication fork reversal (RFR). RuvA specifically binds to HJ cruciform DNA, conferring on it an open structure. The RuvB hexamer acts as an ATP-dependent pump, pulling dsDNA into and through the RuvAB complex. HJ branch migration allows RuvC to scan DNA until it finds its consensus sequence, where it cleaves and resolves the cruciform DNA.</text>
</comment>
<dbReference type="SUPFAM" id="SSF50249">
    <property type="entry name" value="Nucleic acid-binding proteins"/>
    <property type="match status" value="1"/>
</dbReference>
<keyword evidence="2 6" id="KW-0227">DNA damage</keyword>
<dbReference type="EMBL" id="CP014639">
    <property type="protein sequence ID" value="ANH78420.1"/>
    <property type="molecule type" value="Genomic_DNA"/>
</dbReference>
<dbReference type="STRING" id="1806891.Cs308_0249"/>
<evidence type="ECO:0000313" key="9">
    <source>
        <dbReference type="Proteomes" id="UP000078162"/>
    </source>
</evidence>
<name>A0A1A9HTU8_9CHLA</name>
<dbReference type="GO" id="GO:0048476">
    <property type="term" value="C:Holliday junction resolvase complex"/>
    <property type="evidence" value="ECO:0007669"/>
    <property type="project" value="UniProtKB-UniRule"/>
</dbReference>
<reference evidence="9" key="1">
    <citation type="submission" date="2016-03" db="EMBL/GenBank/DDBJ databases">
        <title>Culture-independent genomics supports pathogen discovery for uncultivable bacteria within the genus Chlamydia.</title>
        <authorList>
            <person name="Taylor-Brown A."/>
            <person name="Bachmann N.L."/>
            <person name="Borel N."/>
            <person name="Polkinghorne A."/>
        </authorList>
    </citation>
    <scope>NUCLEOTIDE SEQUENCE [LARGE SCALE GENOMIC DNA]</scope>
    <source>
        <strain evidence="9">2742-308</strain>
    </source>
</reference>
<dbReference type="HAMAP" id="MF_00031">
    <property type="entry name" value="DNA_HJ_migration_RuvA"/>
    <property type="match status" value="1"/>
</dbReference>
<gene>
    <name evidence="6" type="primary">ruvA</name>
    <name evidence="8" type="ORF">Cs308_0249</name>
</gene>
<evidence type="ECO:0000256" key="5">
    <source>
        <dbReference type="ARBA" id="ARBA00023204"/>
    </source>
</evidence>
<evidence type="ECO:0000256" key="3">
    <source>
        <dbReference type="ARBA" id="ARBA00023125"/>
    </source>
</evidence>
<dbReference type="Gene3D" id="2.40.50.140">
    <property type="entry name" value="Nucleic acid-binding proteins"/>
    <property type="match status" value="1"/>
</dbReference>
<keyword evidence="3 6" id="KW-0238">DNA-binding</keyword>
<evidence type="ECO:0000256" key="6">
    <source>
        <dbReference type="HAMAP-Rule" id="MF_00031"/>
    </source>
</evidence>
<dbReference type="Pfam" id="PF01330">
    <property type="entry name" value="RuvA_N"/>
    <property type="match status" value="1"/>
</dbReference>
<keyword evidence="8" id="KW-0378">Hydrolase</keyword>
<dbReference type="Pfam" id="PF14520">
    <property type="entry name" value="HHH_5"/>
    <property type="match status" value="1"/>
</dbReference>
<dbReference type="KEGG" id="csaz:Cs308_0249"/>
<organism evidence="8 9">
    <name type="scientific">Candidatus Chlamydia sanziniae</name>
    <dbReference type="NCBI Taxonomy" id="1806891"/>
    <lineage>
        <taxon>Bacteria</taxon>
        <taxon>Pseudomonadati</taxon>
        <taxon>Chlamydiota</taxon>
        <taxon>Chlamydiia</taxon>
        <taxon>Chlamydiales</taxon>
        <taxon>Chlamydiaceae</taxon>
        <taxon>Chlamydia/Chlamydophila group</taxon>
        <taxon>Chlamydia</taxon>
    </lineage>
</organism>
<evidence type="ECO:0000259" key="7">
    <source>
        <dbReference type="SMART" id="SM00278"/>
    </source>
</evidence>
<keyword evidence="5 6" id="KW-0234">DNA repair</keyword>
<dbReference type="Proteomes" id="UP000078162">
    <property type="component" value="Chromosome"/>
</dbReference>
<dbReference type="GO" id="GO:0005737">
    <property type="term" value="C:cytoplasm"/>
    <property type="evidence" value="ECO:0007669"/>
    <property type="project" value="UniProtKB-SubCell"/>
</dbReference>
<dbReference type="AlphaFoldDB" id="A0A1A9HTU8"/>
<keyword evidence="8" id="KW-0067">ATP-binding</keyword>
<evidence type="ECO:0000256" key="4">
    <source>
        <dbReference type="ARBA" id="ARBA00023172"/>
    </source>
</evidence>
<dbReference type="GO" id="GO:0009378">
    <property type="term" value="F:four-way junction helicase activity"/>
    <property type="evidence" value="ECO:0007669"/>
    <property type="project" value="InterPro"/>
</dbReference>
<feature type="domain" description="Helix-hairpin-helix DNA-binding motif class 1" evidence="7">
    <location>
        <begin position="109"/>
        <end position="128"/>
    </location>
</feature>
<dbReference type="GO" id="GO:0009379">
    <property type="term" value="C:Holliday junction helicase complex"/>
    <property type="evidence" value="ECO:0007669"/>
    <property type="project" value="InterPro"/>
</dbReference>
<dbReference type="GO" id="GO:0006281">
    <property type="term" value="P:DNA repair"/>
    <property type="evidence" value="ECO:0007669"/>
    <property type="project" value="UniProtKB-UniRule"/>
</dbReference>
<dbReference type="CDD" id="cd14332">
    <property type="entry name" value="UBA_RuvA_C"/>
    <property type="match status" value="1"/>
</dbReference>
<proteinExistence type="inferred from homology"/>
<dbReference type="SMART" id="SM00278">
    <property type="entry name" value="HhH1"/>
    <property type="match status" value="2"/>
</dbReference>
<comment type="domain">
    <text evidence="6">Has three domains with a flexible linker between the domains II and III and assumes an 'L' shape. Domain III is highly mobile and contacts RuvB.</text>
</comment>
<keyword evidence="8" id="KW-0547">Nucleotide-binding</keyword>
<dbReference type="OrthoDB" id="5293449at2"/>
<comment type="caution">
    <text evidence="6">Lacks conserved residue(s) required for the propagation of feature annotation.</text>
</comment>
<dbReference type="InterPro" id="IPR003583">
    <property type="entry name" value="Hlx-hairpin-Hlx_DNA-bd_motif"/>
</dbReference>
<dbReference type="InterPro" id="IPR013849">
    <property type="entry name" value="DNA_helicase_Holl-junc_RuvA_I"/>
</dbReference>
<dbReference type="GO" id="GO:0000400">
    <property type="term" value="F:four-way junction DNA binding"/>
    <property type="evidence" value="ECO:0007669"/>
    <property type="project" value="UniProtKB-UniRule"/>
</dbReference>
<dbReference type="RefSeq" id="WP_066481575.1">
    <property type="nucleotide sequence ID" value="NZ_CP014639.1"/>
</dbReference>
<dbReference type="InterPro" id="IPR011114">
    <property type="entry name" value="RuvA_C"/>
</dbReference>
<feature type="region of interest" description="Domain III" evidence="6">
    <location>
        <begin position="146"/>
        <end position="200"/>
    </location>
</feature>
<keyword evidence="9" id="KW-1185">Reference proteome</keyword>
<sequence>MYEYVRGILTYVDTQAIVIECLGLGYSIVITERWRIDLLKLQHQEILIYVHTVLRETEHLLYGFASREERECFRILLSLSGVGPKLALAILNTFPLKTLCAVVRAEDVFTIASVPGIGKKTAEKLMVDLKQKLSALLPLNSKVAATHQMSVLCIEEGIQALSALGYSKMAAERMILEATKEFPEGASLSDILPIALKKNS</sequence>
<dbReference type="GO" id="GO:0005524">
    <property type="term" value="F:ATP binding"/>
    <property type="evidence" value="ECO:0007669"/>
    <property type="project" value="InterPro"/>
</dbReference>
<dbReference type="InterPro" id="IPR000085">
    <property type="entry name" value="RuvA"/>
</dbReference>
<dbReference type="Gene3D" id="1.10.8.10">
    <property type="entry name" value="DNA helicase RuvA subunit, C-terminal domain"/>
    <property type="match status" value="1"/>
</dbReference>
<dbReference type="GO" id="GO:0006310">
    <property type="term" value="P:DNA recombination"/>
    <property type="evidence" value="ECO:0007669"/>
    <property type="project" value="UniProtKB-UniRule"/>
</dbReference>
<dbReference type="NCBIfam" id="TIGR00084">
    <property type="entry name" value="ruvA"/>
    <property type="match status" value="1"/>
</dbReference>
<keyword evidence="8" id="KW-0347">Helicase</keyword>
<keyword evidence="4 6" id="KW-0233">DNA recombination</keyword>